<evidence type="ECO:0000256" key="1">
    <source>
        <dbReference type="SAM" id="SignalP"/>
    </source>
</evidence>
<reference evidence="4" key="1">
    <citation type="submission" date="2025-08" db="UniProtKB">
        <authorList>
            <consortium name="RefSeq"/>
        </authorList>
    </citation>
    <scope>IDENTIFICATION</scope>
    <source>
        <tissue evidence="4">Testes</tissue>
    </source>
</reference>
<dbReference type="InterPro" id="IPR018711">
    <property type="entry name" value="NAGPA"/>
</dbReference>
<dbReference type="Gene3D" id="2.10.25.10">
    <property type="entry name" value="Laminin"/>
    <property type="match status" value="1"/>
</dbReference>
<dbReference type="PANTHER" id="PTHR40446:SF2">
    <property type="entry name" value="N-ACETYLGLUCOSAMINE-1-PHOSPHODIESTER ALPHA-N-ACETYLGLUCOSAMINIDASE"/>
    <property type="match status" value="1"/>
</dbReference>
<dbReference type="Proteomes" id="UP000694865">
    <property type="component" value="Unplaced"/>
</dbReference>
<feature type="signal peptide" evidence="1">
    <location>
        <begin position="1"/>
        <end position="24"/>
    </location>
</feature>
<evidence type="ECO:0000313" key="3">
    <source>
        <dbReference type="Proteomes" id="UP000694865"/>
    </source>
</evidence>
<evidence type="ECO:0000313" key="4">
    <source>
        <dbReference type="RefSeq" id="XP_002734713.1"/>
    </source>
</evidence>
<dbReference type="Pfam" id="PF09992">
    <property type="entry name" value="NAGPA"/>
    <property type="match status" value="1"/>
</dbReference>
<dbReference type="GeneID" id="100374624"/>
<proteinExistence type="predicted"/>
<sequence length="386" mass="42436">MAAPIVGAINVVFWCLFVLLTVLCEEYSALFENDYLTPYPSGQHGPKHSHRVTRYCQGVWYGDVTHESYPSHSNPQLELPLVEYKRYIKTLQITDNLSKDIVGHVSIINNPIRTISVLEPKHSNGCTEEMRETVRETAKQKNCLVAINAGFFNTHTGSCLGNVVSDGRLVLDSQGIQNAHFGIREDGSLFFGYLSESDLVDKTNPFVQLVGGVVWLVRNGQSYVNTSRYIECGDTEETGTVDEFIRVVAARMAVGHDKDGRVVLIQVDGETWKKGANLDEFAAFLIDLGIINAINLDGGGSATYVVNGTTINYPTDKCAGSDMYRCDRPVSTVLCVHEPECNPQNCSNHGDCVLGTCNCHEYWSGTSCDTLQCGTSNCGLYGNCTE</sequence>
<accession>A0ABM0GPW7</accession>
<feature type="chain" id="PRO_5045703515" evidence="1">
    <location>
        <begin position="25"/>
        <end position="386"/>
    </location>
</feature>
<name>A0ABM0GPW7_SACKO</name>
<keyword evidence="1" id="KW-0732">Signal</keyword>
<feature type="non-terminal residue" evidence="4">
    <location>
        <position position="386"/>
    </location>
</feature>
<dbReference type="PANTHER" id="PTHR40446">
    <property type="entry name" value="N-ACETYLGLUCOSAMINE-1-PHOSPHODIESTER ALPHA-N-ACETYLGLUCOSAMINIDASE"/>
    <property type="match status" value="1"/>
</dbReference>
<protein>
    <submittedName>
        <fullName evidence="4">N-acetylglucosamine-1-phosphodiester alpha-N-acetylglucosaminidase-like</fullName>
    </submittedName>
</protein>
<dbReference type="PROSITE" id="PS00022">
    <property type="entry name" value="EGF_1"/>
    <property type="match status" value="1"/>
</dbReference>
<keyword evidence="3" id="KW-1185">Reference proteome</keyword>
<dbReference type="InterPro" id="IPR000742">
    <property type="entry name" value="EGF"/>
</dbReference>
<gene>
    <name evidence="4" type="primary">LOC100374624</name>
</gene>
<feature type="domain" description="EGF-like" evidence="2">
    <location>
        <begin position="357"/>
        <end position="368"/>
    </location>
</feature>
<dbReference type="RefSeq" id="XP_002734713.1">
    <property type="nucleotide sequence ID" value="XM_002734667.1"/>
</dbReference>
<organism evidence="3 4">
    <name type="scientific">Saccoglossus kowalevskii</name>
    <name type="common">Acorn worm</name>
    <dbReference type="NCBI Taxonomy" id="10224"/>
    <lineage>
        <taxon>Eukaryota</taxon>
        <taxon>Metazoa</taxon>
        <taxon>Hemichordata</taxon>
        <taxon>Enteropneusta</taxon>
        <taxon>Harrimaniidae</taxon>
        <taxon>Saccoglossus</taxon>
    </lineage>
</organism>
<evidence type="ECO:0000259" key="2">
    <source>
        <dbReference type="PROSITE" id="PS00022"/>
    </source>
</evidence>